<name>A0A9D1RHS2_9BACT</name>
<dbReference type="InterPro" id="IPR024353">
    <property type="entry name" value="DUF3871"/>
</dbReference>
<accession>A0A9D1RHS2</accession>
<evidence type="ECO:0000313" key="1">
    <source>
        <dbReference type="EMBL" id="HIW87665.1"/>
    </source>
</evidence>
<proteinExistence type="predicted"/>
<dbReference type="Proteomes" id="UP000824267">
    <property type="component" value="Unassembled WGS sequence"/>
</dbReference>
<evidence type="ECO:0000313" key="2">
    <source>
        <dbReference type="Proteomes" id="UP000824267"/>
    </source>
</evidence>
<reference evidence="1" key="2">
    <citation type="submission" date="2021-04" db="EMBL/GenBank/DDBJ databases">
        <authorList>
            <person name="Gilroy R."/>
        </authorList>
    </citation>
    <scope>NUCLEOTIDE SEQUENCE</scope>
    <source>
        <strain evidence="1">Gambia16-930</strain>
    </source>
</reference>
<comment type="caution">
    <text evidence="1">The sequence shown here is derived from an EMBL/GenBank/DDBJ whole genome shotgun (WGS) entry which is preliminary data.</text>
</comment>
<dbReference type="AlphaFoldDB" id="A0A9D1RHS2"/>
<organism evidence="1 2">
    <name type="scientific">Candidatus Onthomorpha intestinigallinarum</name>
    <dbReference type="NCBI Taxonomy" id="2840880"/>
    <lineage>
        <taxon>Bacteria</taxon>
        <taxon>Pseudomonadati</taxon>
        <taxon>Bacteroidota</taxon>
        <taxon>Bacteroidia</taxon>
        <taxon>Bacteroidales</taxon>
        <taxon>Candidatus Onthomorpha</taxon>
    </lineage>
</organism>
<gene>
    <name evidence="1" type="ORF">IAC47_05265</name>
</gene>
<dbReference type="Pfam" id="PF12987">
    <property type="entry name" value="DUF3871"/>
    <property type="match status" value="1"/>
</dbReference>
<dbReference type="EMBL" id="DXGG01000168">
    <property type="protein sequence ID" value="HIW87665.1"/>
    <property type="molecule type" value="Genomic_DNA"/>
</dbReference>
<sequence length="351" mass="40316">MRRAGTERRVLLPDEIRDINDRVIYQRPCISDSPIVNGTGKCNGWKRLPFIEANTKEVTIEHLRNDCIIPVFSKDNEVTVSHHSFIEAVYDAANVVFRGERVDNPDVRVSHIIKGRIPEAMDKPVSSLSDSDKTIYYERMMFCIEIPTIYEDIAGNRLNLTVGGVRAYNQENLYSKKTFEKFKVFIGFKNMVCCNMCVSTDGYRSEVRAMSLGELYRAATELFRSYSADNHIQQMRRLQDFSISEAQFARFLGRSRMYQFLPGREKKLLPEMLMTDTQINLVTKAYYGDENFGRQADGEGLSMWRMYNLLTGAGKSSYIDSFLDRSLNAGELSAGICRALRGDSEYSWFIR</sequence>
<protein>
    <submittedName>
        <fullName evidence="1">DUF3871 family protein</fullName>
    </submittedName>
</protein>
<reference evidence="1" key="1">
    <citation type="journal article" date="2021" name="PeerJ">
        <title>Extensive microbial diversity within the chicken gut microbiome revealed by metagenomics and culture.</title>
        <authorList>
            <person name="Gilroy R."/>
            <person name="Ravi A."/>
            <person name="Getino M."/>
            <person name="Pursley I."/>
            <person name="Horton D.L."/>
            <person name="Alikhan N.F."/>
            <person name="Baker D."/>
            <person name="Gharbi K."/>
            <person name="Hall N."/>
            <person name="Watson M."/>
            <person name="Adriaenssens E.M."/>
            <person name="Foster-Nyarko E."/>
            <person name="Jarju S."/>
            <person name="Secka A."/>
            <person name="Antonio M."/>
            <person name="Oren A."/>
            <person name="Chaudhuri R.R."/>
            <person name="La Ragione R."/>
            <person name="Hildebrand F."/>
            <person name="Pallen M.J."/>
        </authorList>
    </citation>
    <scope>NUCLEOTIDE SEQUENCE</scope>
    <source>
        <strain evidence="1">Gambia16-930</strain>
    </source>
</reference>